<dbReference type="AlphaFoldDB" id="A0AAV1S3J6"/>
<keyword evidence="3" id="KW-1185">Reference proteome</keyword>
<comment type="caution">
    <text evidence="2">The sequence shown here is derived from an EMBL/GenBank/DDBJ whole genome shotgun (WGS) entry which is preliminary data.</text>
</comment>
<proteinExistence type="predicted"/>
<gene>
    <name evidence="2" type="ORF">DCAF_LOCUS17796</name>
</gene>
<feature type="region of interest" description="Disordered" evidence="1">
    <location>
        <begin position="55"/>
        <end position="101"/>
    </location>
</feature>
<sequence length="145" mass="16695">MPKQSGLKEKKVKKEEQSTMPRKGREERAVDHTNTESFEKEKKWRRKRSRCFIEEEEDDTNSIEVRTRIGSDNRGSRSEGKGKCGSGKAGKNISTPKNVEEKDEMPLRYAYERAFQRSAGDNFVFSLPKKFPNITDPFSSSEAQL</sequence>
<reference evidence="2 3" key="1">
    <citation type="submission" date="2024-01" db="EMBL/GenBank/DDBJ databases">
        <authorList>
            <person name="Waweru B."/>
        </authorList>
    </citation>
    <scope>NUCLEOTIDE SEQUENCE [LARGE SCALE GENOMIC DNA]</scope>
</reference>
<name>A0AAV1S3J6_9ROSI</name>
<protein>
    <submittedName>
        <fullName evidence="2">Uncharacterized protein</fullName>
    </submittedName>
</protein>
<feature type="region of interest" description="Disordered" evidence="1">
    <location>
        <begin position="1"/>
        <end position="41"/>
    </location>
</feature>
<feature type="compositionally biased region" description="Basic and acidic residues" evidence="1">
    <location>
        <begin position="65"/>
        <end position="82"/>
    </location>
</feature>
<dbReference type="EMBL" id="CAWUPB010001161">
    <property type="protein sequence ID" value="CAK7344447.1"/>
    <property type="molecule type" value="Genomic_DNA"/>
</dbReference>
<evidence type="ECO:0000313" key="2">
    <source>
        <dbReference type="EMBL" id="CAK7344447.1"/>
    </source>
</evidence>
<organism evidence="2 3">
    <name type="scientific">Dovyalis caffra</name>
    <dbReference type="NCBI Taxonomy" id="77055"/>
    <lineage>
        <taxon>Eukaryota</taxon>
        <taxon>Viridiplantae</taxon>
        <taxon>Streptophyta</taxon>
        <taxon>Embryophyta</taxon>
        <taxon>Tracheophyta</taxon>
        <taxon>Spermatophyta</taxon>
        <taxon>Magnoliopsida</taxon>
        <taxon>eudicotyledons</taxon>
        <taxon>Gunneridae</taxon>
        <taxon>Pentapetalae</taxon>
        <taxon>rosids</taxon>
        <taxon>fabids</taxon>
        <taxon>Malpighiales</taxon>
        <taxon>Salicaceae</taxon>
        <taxon>Flacourtieae</taxon>
        <taxon>Dovyalis</taxon>
    </lineage>
</organism>
<accession>A0AAV1S3J6</accession>
<evidence type="ECO:0000256" key="1">
    <source>
        <dbReference type="SAM" id="MobiDB-lite"/>
    </source>
</evidence>
<evidence type="ECO:0000313" key="3">
    <source>
        <dbReference type="Proteomes" id="UP001314170"/>
    </source>
</evidence>
<dbReference type="Proteomes" id="UP001314170">
    <property type="component" value="Unassembled WGS sequence"/>
</dbReference>